<gene>
    <name evidence="3" type="ORF">BD311DRAFT_758191</name>
</gene>
<evidence type="ECO:0000259" key="2">
    <source>
        <dbReference type="Pfam" id="PF26640"/>
    </source>
</evidence>
<dbReference type="OrthoDB" id="2736869at2759"/>
<name>A0A4Q9MNY3_9APHY</name>
<reference evidence="3" key="1">
    <citation type="submission" date="2019-01" db="EMBL/GenBank/DDBJ databases">
        <title>Draft genome sequences of three monokaryotic isolates of the white-rot basidiomycete fungus Dichomitus squalens.</title>
        <authorList>
            <consortium name="DOE Joint Genome Institute"/>
            <person name="Lopez S.C."/>
            <person name="Andreopoulos B."/>
            <person name="Pangilinan J."/>
            <person name="Lipzen A."/>
            <person name="Riley R."/>
            <person name="Ahrendt S."/>
            <person name="Ng V."/>
            <person name="Barry K."/>
            <person name="Daum C."/>
            <person name="Grigoriev I.V."/>
            <person name="Hilden K.S."/>
            <person name="Makela M.R."/>
            <person name="de Vries R.P."/>
        </authorList>
    </citation>
    <scope>NUCLEOTIDE SEQUENCE [LARGE SCALE GENOMIC DNA]</scope>
    <source>
        <strain evidence="3">OM18370.1</strain>
    </source>
</reference>
<feature type="domain" description="DUF8212" evidence="2">
    <location>
        <begin position="244"/>
        <end position="431"/>
    </location>
</feature>
<accession>A0A4Q9MNY3</accession>
<sequence length="666" mass="74687">MWLLNARTYNLHHFSDPSQVTFATLSHVWSKDGEQSFQDVMRVHEEARLLLDLEDGFETSNYWDAVLEKLSPKIRDFCEFALENGFEWVWIDTCCIDKTSSAELSEGINSMYAWYAASAVCYAFLHDVSDDRDPCEEGSSFSTSVWWTRGWTLQELIAPRCVMFLSREWSILGSKTSLADVVTRVTGIDVDILTHRKSLDDVSVACRMSWASKRRTTRAEDMAYSLMGIFGVNMPTIYGEGSDAFIRLQEEILRRTPDQSLFVWGRCLADYNTLSSLRNSSQSFLHGHRDSLFLASSPVDFASCGDIETIDTNELSARLGVIVPLPTFTVTGYGIRATLPLLTITTSSSGSPLYLAILACVHKSKTYALSSLLLSSSQGNRFLVGQFLENTHSDARHRVPRGIYRRGLFHERNTPSLVGKQIQLQDLYIPHRPQRLPFPTLLGSSTSAPDGSTPLNITFPAWLRPDVMKHGYKFDRRPSVYVSGSQPGFHTVRLVHMHRHSLPSIVITLGLCDECPVARRAQSSLFRSLRVDLAFEDIATKIQRMSLVSQPSYHIPPEPDASTVSNGHYPCHSKHVTAWGSIIGASFRFVPLIREFWDTDRGIMVRLTIRLVQGQDFPATGVTNLFSVGIELMGPRLQEAVSLGGYSKTLSVTGDLVLPFVRPSYN</sequence>
<dbReference type="PANTHER" id="PTHR10622">
    <property type="entry name" value="HET DOMAIN-CONTAINING PROTEIN"/>
    <property type="match status" value="1"/>
</dbReference>
<evidence type="ECO:0000313" key="3">
    <source>
        <dbReference type="EMBL" id="TBU28658.1"/>
    </source>
</evidence>
<evidence type="ECO:0000259" key="1">
    <source>
        <dbReference type="Pfam" id="PF06985"/>
    </source>
</evidence>
<proteinExistence type="predicted"/>
<dbReference type="Proteomes" id="UP000292957">
    <property type="component" value="Unassembled WGS sequence"/>
</dbReference>
<feature type="domain" description="Heterokaryon incompatibility" evidence="1">
    <location>
        <begin position="22"/>
        <end position="132"/>
    </location>
</feature>
<organism evidence="3">
    <name type="scientific">Dichomitus squalens</name>
    <dbReference type="NCBI Taxonomy" id="114155"/>
    <lineage>
        <taxon>Eukaryota</taxon>
        <taxon>Fungi</taxon>
        <taxon>Dikarya</taxon>
        <taxon>Basidiomycota</taxon>
        <taxon>Agaricomycotina</taxon>
        <taxon>Agaricomycetes</taxon>
        <taxon>Polyporales</taxon>
        <taxon>Polyporaceae</taxon>
        <taxon>Dichomitus</taxon>
    </lineage>
</organism>
<dbReference type="PANTHER" id="PTHR10622:SF10">
    <property type="entry name" value="HET DOMAIN-CONTAINING PROTEIN"/>
    <property type="match status" value="1"/>
</dbReference>
<dbReference type="InterPro" id="IPR010730">
    <property type="entry name" value="HET"/>
</dbReference>
<protein>
    <submittedName>
        <fullName evidence="3">Uncharacterized protein</fullName>
    </submittedName>
</protein>
<dbReference type="Pfam" id="PF06985">
    <property type="entry name" value="HET"/>
    <property type="match status" value="1"/>
</dbReference>
<dbReference type="Pfam" id="PF26640">
    <property type="entry name" value="DUF8212"/>
    <property type="match status" value="1"/>
</dbReference>
<dbReference type="AlphaFoldDB" id="A0A4Q9MNY3"/>
<dbReference type="InterPro" id="IPR058525">
    <property type="entry name" value="DUF8212"/>
</dbReference>
<dbReference type="EMBL" id="ML143420">
    <property type="protein sequence ID" value="TBU28658.1"/>
    <property type="molecule type" value="Genomic_DNA"/>
</dbReference>